<keyword evidence="9" id="KW-1185">Reference proteome</keyword>
<keyword evidence="2" id="KW-1003">Cell membrane</keyword>
<sequence>MAIRAQRRRVALALILTYANFAILLNSVGTVILQAMLSFGIAKTEAAILEAFKDLPIAIVSLAVAAILPRFGYRRAMIAGLCLVAAGALAMPLIPSFATTKLMFLLTGVAFALVKTSTYATIGLVTDDRRSHAALTNLIEGLFMVGVLGGYWLFAAFIDPADPSGTGWLDVYWILFAVALANMALLAASPFDERGAVDPASSGPIQDMRAMMALVARPAVFVFVFSAFLYVLIEQGVGTWLPTFNAEVLHLPTAMSVQAASLFAAALALGRLGAGGLVRVAGGLPVLLGCIAGILAVVLIVMPIAARSLPNPDMTWFNAPLATYAMPLIGLFLAPIYPTINSTILSSLPRERHAAMTGLIIVFSALGGTTGSLVTGRVFAALGGATAFQLVVVPALLLGLLLVLMHRMLGERRTAPAVRD</sequence>
<organism evidence="8 9">
    <name type="scientific">Sphingomonas colocasiae</name>
    <dbReference type="NCBI Taxonomy" id="1848973"/>
    <lineage>
        <taxon>Bacteria</taxon>
        <taxon>Pseudomonadati</taxon>
        <taxon>Pseudomonadota</taxon>
        <taxon>Alphaproteobacteria</taxon>
        <taxon>Sphingomonadales</taxon>
        <taxon>Sphingomonadaceae</taxon>
        <taxon>Sphingomonas</taxon>
    </lineage>
</organism>
<comment type="subcellular location">
    <subcellularLocation>
        <location evidence="1">Cell inner membrane</location>
        <topology evidence="1">Multi-pass membrane protein</topology>
    </subcellularLocation>
</comment>
<reference evidence="8 9" key="1">
    <citation type="submission" date="2021-08" db="EMBL/GenBank/DDBJ databases">
        <authorList>
            <person name="Tuo L."/>
        </authorList>
    </citation>
    <scope>NUCLEOTIDE SEQUENCE [LARGE SCALE GENOMIC DNA]</scope>
    <source>
        <strain evidence="8 9">JCM 31229</strain>
    </source>
</reference>
<dbReference type="Proteomes" id="UP000706039">
    <property type="component" value="Unassembled WGS sequence"/>
</dbReference>
<name>A0ABS7PJN2_9SPHN</name>
<evidence type="ECO:0000313" key="9">
    <source>
        <dbReference type="Proteomes" id="UP000706039"/>
    </source>
</evidence>
<evidence type="ECO:0000313" key="8">
    <source>
        <dbReference type="EMBL" id="MBY8821476.1"/>
    </source>
</evidence>
<evidence type="ECO:0000259" key="7">
    <source>
        <dbReference type="PROSITE" id="PS50850"/>
    </source>
</evidence>
<feature type="transmembrane region" description="Helical" evidence="6">
    <location>
        <begin position="170"/>
        <end position="189"/>
    </location>
</feature>
<protein>
    <submittedName>
        <fullName evidence="8">MFS transporter</fullName>
    </submittedName>
</protein>
<evidence type="ECO:0000256" key="2">
    <source>
        <dbReference type="ARBA" id="ARBA00022475"/>
    </source>
</evidence>
<feature type="transmembrane region" description="Helical" evidence="6">
    <location>
        <begin position="317"/>
        <end position="337"/>
    </location>
</feature>
<gene>
    <name evidence="8" type="ORF">K7G82_04180</name>
</gene>
<evidence type="ECO:0000256" key="4">
    <source>
        <dbReference type="ARBA" id="ARBA00022989"/>
    </source>
</evidence>
<dbReference type="EMBL" id="JAINVV010000003">
    <property type="protein sequence ID" value="MBY8821476.1"/>
    <property type="molecule type" value="Genomic_DNA"/>
</dbReference>
<feature type="domain" description="Major facilitator superfamily (MFS) profile" evidence="7">
    <location>
        <begin position="6"/>
        <end position="410"/>
    </location>
</feature>
<dbReference type="InterPro" id="IPR050375">
    <property type="entry name" value="MFS_TsgA-like"/>
</dbReference>
<feature type="transmembrane region" description="Helical" evidence="6">
    <location>
        <begin position="286"/>
        <end position="305"/>
    </location>
</feature>
<dbReference type="InterPro" id="IPR011701">
    <property type="entry name" value="MFS"/>
</dbReference>
<keyword evidence="3 6" id="KW-0812">Transmembrane</keyword>
<feature type="transmembrane region" description="Helical" evidence="6">
    <location>
        <begin position="78"/>
        <end position="98"/>
    </location>
</feature>
<feature type="transmembrane region" description="Helical" evidence="6">
    <location>
        <begin position="104"/>
        <end position="126"/>
    </location>
</feature>
<dbReference type="Gene3D" id="1.20.1250.20">
    <property type="entry name" value="MFS general substrate transporter like domains"/>
    <property type="match status" value="2"/>
</dbReference>
<evidence type="ECO:0000256" key="3">
    <source>
        <dbReference type="ARBA" id="ARBA00022692"/>
    </source>
</evidence>
<dbReference type="PANTHER" id="PTHR43702:SF11">
    <property type="entry name" value="L-FUCOSE-PROTON SYMPORTER"/>
    <property type="match status" value="1"/>
</dbReference>
<feature type="transmembrane region" description="Helical" evidence="6">
    <location>
        <begin position="253"/>
        <end position="274"/>
    </location>
</feature>
<dbReference type="PROSITE" id="PS50850">
    <property type="entry name" value="MFS"/>
    <property type="match status" value="1"/>
</dbReference>
<feature type="transmembrane region" description="Helical" evidence="6">
    <location>
        <begin position="210"/>
        <end position="233"/>
    </location>
</feature>
<feature type="transmembrane region" description="Helical" evidence="6">
    <location>
        <begin position="358"/>
        <end position="380"/>
    </location>
</feature>
<proteinExistence type="predicted"/>
<accession>A0ABS7PJN2</accession>
<dbReference type="InterPro" id="IPR036259">
    <property type="entry name" value="MFS_trans_sf"/>
</dbReference>
<evidence type="ECO:0000256" key="1">
    <source>
        <dbReference type="ARBA" id="ARBA00004429"/>
    </source>
</evidence>
<feature type="transmembrane region" description="Helical" evidence="6">
    <location>
        <begin position="55"/>
        <end position="71"/>
    </location>
</feature>
<dbReference type="Pfam" id="PF07690">
    <property type="entry name" value="MFS_1"/>
    <property type="match status" value="1"/>
</dbReference>
<keyword evidence="4 6" id="KW-1133">Transmembrane helix</keyword>
<feature type="transmembrane region" description="Helical" evidence="6">
    <location>
        <begin position="12"/>
        <end position="35"/>
    </location>
</feature>
<dbReference type="PANTHER" id="PTHR43702">
    <property type="entry name" value="L-FUCOSE-PROTON SYMPORTER"/>
    <property type="match status" value="1"/>
</dbReference>
<comment type="caution">
    <text evidence="8">The sequence shown here is derived from an EMBL/GenBank/DDBJ whole genome shotgun (WGS) entry which is preliminary data.</text>
</comment>
<keyword evidence="5 6" id="KW-0472">Membrane</keyword>
<feature type="transmembrane region" description="Helical" evidence="6">
    <location>
        <begin position="386"/>
        <end position="404"/>
    </location>
</feature>
<dbReference type="SUPFAM" id="SSF103473">
    <property type="entry name" value="MFS general substrate transporter"/>
    <property type="match status" value="1"/>
</dbReference>
<feature type="transmembrane region" description="Helical" evidence="6">
    <location>
        <begin position="138"/>
        <end position="158"/>
    </location>
</feature>
<evidence type="ECO:0000256" key="5">
    <source>
        <dbReference type="ARBA" id="ARBA00023136"/>
    </source>
</evidence>
<dbReference type="InterPro" id="IPR020846">
    <property type="entry name" value="MFS_dom"/>
</dbReference>
<evidence type="ECO:0000256" key="6">
    <source>
        <dbReference type="SAM" id="Phobius"/>
    </source>
</evidence>